<dbReference type="EMBL" id="JAAOIW010000002">
    <property type="protein sequence ID" value="NHN29364.1"/>
    <property type="molecule type" value="Genomic_DNA"/>
</dbReference>
<gene>
    <name evidence="4" type="ORF">G9U52_05915</name>
</gene>
<comment type="caution">
    <text evidence="4">The sequence shown here is derived from an EMBL/GenBank/DDBJ whole genome shotgun (WGS) entry which is preliminary data.</text>
</comment>
<dbReference type="SUPFAM" id="SSF51261">
    <property type="entry name" value="Duplicated hybrid motif"/>
    <property type="match status" value="1"/>
</dbReference>
<evidence type="ECO:0000313" key="4">
    <source>
        <dbReference type="EMBL" id="NHN29364.1"/>
    </source>
</evidence>
<organism evidence="4 5">
    <name type="scientific">Paenibacillus agricola</name>
    <dbReference type="NCBI Taxonomy" id="2716264"/>
    <lineage>
        <taxon>Bacteria</taxon>
        <taxon>Bacillati</taxon>
        <taxon>Bacillota</taxon>
        <taxon>Bacilli</taxon>
        <taxon>Bacillales</taxon>
        <taxon>Paenibacillaceae</taxon>
        <taxon>Paenibacillus</taxon>
    </lineage>
</organism>
<feature type="transmembrane region" description="Helical" evidence="2">
    <location>
        <begin position="30"/>
        <end position="53"/>
    </location>
</feature>
<dbReference type="Pfam" id="PF01551">
    <property type="entry name" value="Peptidase_M23"/>
    <property type="match status" value="1"/>
</dbReference>
<dbReference type="InterPro" id="IPR050570">
    <property type="entry name" value="Cell_wall_metabolism_enzyme"/>
</dbReference>
<reference evidence="4" key="1">
    <citation type="submission" date="2020-03" db="EMBL/GenBank/DDBJ databases">
        <title>Draft sequencing of Paenibacilllus sp. S3N08.</title>
        <authorList>
            <person name="Kim D.-U."/>
        </authorList>
    </citation>
    <scope>NUCLEOTIDE SEQUENCE</scope>
    <source>
        <strain evidence="4">S3N08</strain>
    </source>
</reference>
<name>A0ABX0J5N7_9BACL</name>
<feature type="domain" description="M23ase beta-sheet core" evidence="3">
    <location>
        <begin position="221"/>
        <end position="315"/>
    </location>
</feature>
<evidence type="ECO:0000256" key="2">
    <source>
        <dbReference type="SAM" id="Phobius"/>
    </source>
</evidence>
<proteinExistence type="predicted"/>
<keyword evidence="5" id="KW-1185">Reference proteome</keyword>
<dbReference type="InterPro" id="IPR011055">
    <property type="entry name" value="Dup_hybrid_motif"/>
</dbReference>
<keyword evidence="1" id="KW-0175">Coiled coil</keyword>
<sequence length="320" mass="35359">MKLNWSHKKFTLVIIPDVNRSVRRFEVPSLLPYVAGLATIALLSVSVTIFVFYGRTSLLANELQDQVVSQEVVYQDVVDEKNEMIDKLQNEVIQLSQRTEDMKIKIDDIRKLEDEVRSITGSANSVAIIDAEAPIDSAMGGISHPAADSEVAAMLVKTTTQLNDMDKEVVELKQSIADSKNKALAVKEQLRVTPTIWPSASRRISSGFGLRKDPFNNRPSFHSGYDISAPANSEVYVTADGKVKLTGTDSERGNHILVDHGKGLQTWYMHLNAILVQKGDPVLKGQNIGLVGSTGRSTGYHLHYEVLQNGESIDPMPYLK</sequence>
<evidence type="ECO:0000256" key="1">
    <source>
        <dbReference type="SAM" id="Coils"/>
    </source>
</evidence>
<evidence type="ECO:0000259" key="3">
    <source>
        <dbReference type="Pfam" id="PF01551"/>
    </source>
</evidence>
<accession>A0ABX0J5N7</accession>
<dbReference type="Proteomes" id="UP001165962">
    <property type="component" value="Unassembled WGS sequence"/>
</dbReference>
<dbReference type="CDD" id="cd12797">
    <property type="entry name" value="M23_peptidase"/>
    <property type="match status" value="1"/>
</dbReference>
<evidence type="ECO:0000313" key="5">
    <source>
        <dbReference type="Proteomes" id="UP001165962"/>
    </source>
</evidence>
<dbReference type="Gene3D" id="2.70.70.10">
    <property type="entry name" value="Glucose Permease (Domain IIA)"/>
    <property type="match status" value="1"/>
</dbReference>
<dbReference type="PANTHER" id="PTHR21666:SF270">
    <property type="entry name" value="MUREIN HYDROLASE ACTIVATOR ENVC"/>
    <property type="match status" value="1"/>
</dbReference>
<protein>
    <submittedName>
        <fullName evidence="4">Peptidoglycan DD-metalloendopeptidase family protein</fullName>
    </submittedName>
</protein>
<keyword evidence="2" id="KW-0472">Membrane</keyword>
<keyword evidence="2" id="KW-0812">Transmembrane</keyword>
<dbReference type="InterPro" id="IPR016047">
    <property type="entry name" value="M23ase_b-sheet_dom"/>
</dbReference>
<dbReference type="RefSeq" id="WP_166147250.1">
    <property type="nucleotide sequence ID" value="NZ_JAAOIW010000002.1"/>
</dbReference>
<dbReference type="PANTHER" id="PTHR21666">
    <property type="entry name" value="PEPTIDASE-RELATED"/>
    <property type="match status" value="1"/>
</dbReference>
<keyword evidence="2" id="KW-1133">Transmembrane helix</keyword>
<feature type="coiled-coil region" evidence="1">
    <location>
        <begin position="78"/>
        <end position="105"/>
    </location>
</feature>